<keyword evidence="3" id="KW-1003">Cell membrane</keyword>
<dbReference type="Pfam" id="PF07161">
    <property type="entry name" value="LppX_LprAFG"/>
    <property type="match status" value="1"/>
</dbReference>
<evidence type="ECO:0000313" key="5">
    <source>
        <dbReference type="EMBL" id="CCH72473.1"/>
    </source>
</evidence>
<comment type="subcellular location">
    <subcellularLocation>
        <location evidence="1">Cell envelope</location>
    </subcellularLocation>
</comment>
<dbReference type="AlphaFoldDB" id="W6JT77"/>
<comment type="caution">
    <text evidence="5">The sequence shown here is derived from an EMBL/GenBank/DDBJ whole genome shotgun (WGS) entry which is preliminary data.</text>
</comment>
<name>W6JT77_9MICO</name>
<sequence>MRRRAVLAAVLLPVAVVACSGEKKAAADPAAALAAAKTTLDGAQAVTLDLKSDKPIPSGHNGVSAAKGTGLIDPTTPKFQGTVSAVVSGAPVTTDVITIGDTTWMKLFTPTFTKVDLKALNAPNPGGFFKPDTGLSQILAKTSDAAGGTEKRFGKEVLTAYTGKVPGAVVKSLLNLGADTSTYAAEFGIAEGNQLRTAKLTGPFYDTGDSSYEIVLTDYGKTVEIAQP</sequence>
<gene>
    <name evidence="5" type="ORF">BN11_170025</name>
</gene>
<keyword evidence="4" id="KW-0732">Signal</keyword>
<feature type="chain" id="PRO_5039329035" description="Lipoprotein" evidence="4">
    <location>
        <begin position="21"/>
        <end position="228"/>
    </location>
</feature>
<keyword evidence="3" id="KW-0472">Membrane</keyword>
<dbReference type="EMBL" id="CAJA01000079">
    <property type="protein sequence ID" value="CCH72473.1"/>
    <property type="molecule type" value="Genomic_DNA"/>
</dbReference>
<evidence type="ECO:0008006" key="7">
    <source>
        <dbReference type="Google" id="ProtNLM"/>
    </source>
</evidence>
<evidence type="ECO:0000256" key="4">
    <source>
        <dbReference type="SAM" id="SignalP"/>
    </source>
</evidence>
<comment type="similarity">
    <text evidence="2">Belongs to the LppX/LprAFG lipoprotein family.</text>
</comment>
<dbReference type="PROSITE" id="PS51257">
    <property type="entry name" value="PROKAR_LIPOPROTEIN"/>
    <property type="match status" value="1"/>
</dbReference>
<keyword evidence="6" id="KW-1185">Reference proteome</keyword>
<reference evidence="5 6" key="1">
    <citation type="journal article" date="2013" name="ISME J.">
        <title>A metabolic model for members of the genus Tetrasphaera involved in enhanced biological phosphorus removal.</title>
        <authorList>
            <person name="Kristiansen R."/>
            <person name="Nguyen H.T.T."/>
            <person name="Saunders A.M."/>
            <person name="Nielsen J.L."/>
            <person name="Wimmer R."/>
            <person name="Le V.Q."/>
            <person name="McIlroy S.J."/>
            <person name="Petrovski S."/>
            <person name="Seviour R.J."/>
            <person name="Calteau A."/>
            <person name="Nielsen K.L."/>
            <person name="Nielsen P.H."/>
        </authorList>
    </citation>
    <scope>NUCLEOTIDE SEQUENCE [LARGE SCALE GENOMIC DNA]</scope>
    <source>
        <strain evidence="5 6">Ben110</strain>
    </source>
</reference>
<dbReference type="InterPro" id="IPR009830">
    <property type="entry name" value="LppX/LprAFG"/>
</dbReference>
<accession>W6JT77</accession>
<dbReference type="RefSeq" id="WP_048693830.1">
    <property type="nucleotide sequence ID" value="NZ_HG764815.1"/>
</dbReference>
<dbReference type="Proteomes" id="UP000035763">
    <property type="component" value="Unassembled WGS sequence"/>
</dbReference>
<dbReference type="STRING" id="1193182.BN11_170025"/>
<proteinExistence type="inferred from homology"/>
<protein>
    <recommendedName>
        <fullName evidence="7">Lipoprotein</fullName>
    </recommendedName>
</protein>
<dbReference type="SUPFAM" id="SSF89392">
    <property type="entry name" value="Prokaryotic lipoproteins and lipoprotein localization factors"/>
    <property type="match status" value="1"/>
</dbReference>
<dbReference type="Gene3D" id="2.50.20.20">
    <property type="match status" value="1"/>
</dbReference>
<evidence type="ECO:0000256" key="1">
    <source>
        <dbReference type="ARBA" id="ARBA00004196"/>
    </source>
</evidence>
<evidence type="ECO:0000313" key="6">
    <source>
        <dbReference type="Proteomes" id="UP000035763"/>
    </source>
</evidence>
<feature type="signal peptide" evidence="4">
    <location>
        <begin position="1"/>
        <end position="20"/>
    </location>
</feature>
<dbReference type="OrthoDB" id="5143207at2"/>
<dbReference type="GO" id="GO:0030313">
    <property type="term" value="C:cell envelope"/>
    <property type="evidence" value="ECO:0007669"/>
    <property type="project" value="UniProtKB-SubCell"/>
</dbReference>
<evidence type="ECO:0000256" key="2">
    <source>
        <dbReference type="ARBA" id="ARBA00009194"/>
    </source>
</evidence>
<organism evidence="5 6">
    <name type="scientific">Nostocoides australiense Ben110</name>
    <dbReference type="NCBI Taxonomy" id="1193182"/>
    <lineage>
        <taxon>Bacteria</taxon>
        <taxon>Bacillati</taxon>
        <taxon>Actinomycetota</taxon>
        <taxon>Actinomycetes</taxon>
        <taxon>Micrococcales</taxon>
        <taxon>Intrasporangiaceae</taxon>
        <taxon>Nostocoides</taxon>
    </lineage>
</organism>
<dbReference type="InterPro" id="IPR029046">
    <property type="entry name" value="LolA/LolB/LppX"/>
</dbReference>
<evidence type="ECO:0000256" key="3">
    <source>
        <dbReference type="ARBA" id="ARBA00022475"/>
    </source>
</evidence>